<name>A0ABQ2BV49_9FLAO</name>
<proteinExistence type="predicted"/>
<dbReference type="Proteomes" id="UP000624701">
    <property type="component" value="Unassembled WGS sequence"/>
</dbReference>
<reference evidence="3" key="1">
    <citation type="journal article" date="2019" name="Int. J. Syst. Evol. Microbiol.">
        <title>The Global Catalogue of Microorganisms (GCM) 10K type strain sequencing project: providing services to taxonomists for standard genome sequencing and annotation.</title>
        <authorList>
            <consortium name="The Broad Institute Genomics Platform"/>
            <consortium name="The Broad Institute Genome Sequencing Center for Infectious Disease"/>
            <person name="Wu L."/>
            <person name="Ma J."/>
        </authorList>
    </citation>
    <scope>NUCLEOTIDE SEQUENCE [LARGE SCALE GENOMIC DNA]</scope>
    <source>
        <strain evidence="3">CCM 8681</strain>
    </source>
</reference>
<dbReference type="EMBL" id="BMDQ01000001">
    <property type="protein sequence ID" value="GGI56361.1"/>
    <property type="molecule type" value="Genomic_DNA"/>
</dbReference>
<comment type="caution">
    <text evidence="2">The sequence shown here is derived from an EMBL/GenBank/DDBJ whole genome shotgun (WGS) entry which is preliminary data.</text>
</comment>
<accession>A0ABQ2BV49</accession>
<organism evidence="2 3">
    <name type="scientific">Winogradskyella haliclonae</name>
    <dbReference type="NCBI Taxonomy" id="2048558"/>
    <lineage>
        <taxon>Bacteria</taxon>
        <taxon>Pseudomonadati</taxon>
        <taxon>Bacteroidota</taxon>
        <taxon>Flavobacteriia</taxon>
        <taxon>Flavobacteriales</taxon>
        <taxon>Flavobacteriaceae</taxon>
        <taxon>Winogradskyella</taxon>
    </lineage>
</organism>
<gene>
    <name evidence="2" type="ORF">GCM10011444_06700</name>
</gene>
<sequence length="192" mass="21769">MFMMALCSTLSLNAQRTPEPPTPPKAPGTNSSSGTSYSITIENDDDKQHNSSVSISESDDTYKFRASYHKSKNQGVKQILLEKLGREGLKVNGNTYLWSESENGDEVFECKLTSGKLRIYLDLESSSDKFLAKLKNMGQDLKYYISGSSKEEEQAKKVERAKRDMERAQRDLERAQRDLERSKRAAERAKKN</sequence>
<evidence type="ECO:0000256" key="1">
    <source>
        <dbReference type="SAM" id="MobiDB-lite"/>
    </source>
</evidence>
<feature type="region of interest" description="Disordered" evidence="1">
    <location>
        <begin position="12"/>
        <end position="56"/>
    </location>
</feature>
<feature type="compositionally biased region" description="Polar residues" evidence="1">
    <location>
        <begin position="30"/>
        <end position="41"/>
    </location>
</feature>
<evidence type="ECO:0000313" key="3">
    <source>
        <dbReference type="Proteomes" id="UP000624701"/>
    </source>
</evidence>
<protein>
    <submittedName>
        <fullName evidence="2">Uncharacterized protein</fullName>
    </submittedName>
</protein>
<evidence type="ECO:0000313" key="2">
    <source>
        <dbReference type="EMBL" id="GGI56361.1"/>
    </source>
</evidence>
<feature type="region of interest" description="Disordered" evidence="1">
    <location>
        <begin position="149"/>
        <end position="192"/>
    </location>
</feature>
<keyword evidence="3" id="KW-1185">Reference proteome</keyword>